<dbReference type="PANTHER" id="PTHR35149:SF1">
    <property type="entry name" value="DUF5655 DOMAIN-CONTAINING PROTEIN"/>
    <property type="match status" value="1"/>
</dbReference>
<dbReference type="InterPro" id="IPR004919">
    <property type="entry name" value="GmrSD_N"/>
</dbReference>
<feature type="domain" description="GmrSD restriction endonucleases N-terminal" evidence="1">
    <location>
        <begin position="8"/>
        <end position="210"/>
    </location>
</feature>
<dbReference type="Pfam" id="PF07510">
    <property type="entry name" value="GmrSD_C"/>
    <property type="match status" value="1"/>
</dbReference>
<evidence type="ECO:0000313" key="4">
    <source>
        <dbReference type="Proteomes" id="UP000823850"/>
    </source>
</evidence>
<dbReference type="PANTHER" id="PTHR35149">
    <property type="entry name" value="SLL5132 PROTEIN"/>
    <property type="match status" value="1"/>
</dbReference>
<dbReference type="InterPro" id="IPR011089">
    <property type="entry name" value="GmrSD_C"/>
</dbReference>
<sequence length="572" mass="66050">MDARKALITDIFNNSTLIEIPFFQRSYVWKEDLWSRLLEDMEFVVKTKKPHFLGSIILKQGSTPLPGALYSACKTIVDGQQRLTTFLIFLKVLCLKTGQTALFDFQFRIMGQEIALRHGKNDIRAFEKVMSLTKAEKLENFENNSKVVEAFNYFVSNIDAQKLDVMQIIMNTQFVRIDLDINENEQQIFDTINSLGVNLTTSELLKNYFFSRTSINEYESIWVQAFEKDEETKAYWDMELETGRIKRAMIDIFFDAYFQLFIQNKQYNISNEDKLMYARVDNLSQSYQHFINNYCGGDKGIVLRQMKSYALCFMQTFRPEQCNMAVPKEMGTERLNIIIFGLKNTTLIPYVLYLAKNINQKEKLNQICGVLESYIMRRMVVHAPTKNYNNLFTSLILNGVLDVDTLQMRLQKAGDATTYIPSDEELEIGFKKEKLVNLQAKGIIYLLESVIRPADSATALLGFNSYSLEHLMPKKWRNNWPPCTSEELAKKRDSILLTLGNLAIIPQSLNASIRDAAWDVKKSGKGNKPGLTICAGGLYTFRNVLDKTTWNENEIDERAIWMSNQAKNIWKL</sequence>
<keyword evidence="3" id="KW-0378">Hydrolase</keyword>
<proteinExistence type="predicted"/>
<accession>A0A9D2RAG1</accession>
<keyword evidence="3" id="KW-0540">Nuclease</keyword>
<dbReference type="GO" id="GO:0004519">
    <property type="term" value="F:endonuclease activity"/>
    <property type="evidence" value="ECO:0007669"/>
    <property type="project" value="UniProtKB-KW"/>
</dbReference>
<evidence type="ECO:0000259" key="2">
    <source>
        <dbReference type="Pfam" id="PF07510"/>
    </source>
</evidence>
<reference evidence="3" key="1">
    <citation type="journal article" date="2021" name="PeerJ">
        <title>Extensive microbial diversity within the chicken gut microbiome revealed by metagenomics and culture.</title>
        <authorList>
            <person name="Gilroy R."/>
            <person name="Ravi A."/>
            <person name="Getino M."/>
            <person name="Pursley I."/>
            <person name="Horton D.L."/>
            <person name="Alikhan N.F."/>
            <person name="Baker D."/>
            <person name="Gharbi K."/>
            <person name="Hall N."/>
            <person name="Watson M."/>
            <person name="Adriaenssens E.M."/>
            <person name="Foster-Nyarko E."/>
            <person name="Jarju S."/>
            <person name="Secka A."/>
            <person name="Antonio M."/>
            <person name="Oren A."/>
            <person name="Chaudhuri R.R."/>
            <person name="La Ragione R."/>
            <person name="Hildebrand F."/>
            <person name="Pallen M.J."/>
        </authorList>
    </citation>
    <scope>NUCLEOTIDE SEQUENCE</scope>
    <source>
        <strain evidence="3">ChiW19-6364</strain>
    </source>
</reference>
<evidence type="ECO:0000313" key="3">
    <source>
        <dbReference type="EMBL" id="HJD40017.1"/>
    </source>
</evidence>
<dbReference type="EMBL" id="DWUX01000149">
    <property type="protein sequence ID" value="HJD40017.1"/>
    <property type="molecule type" value="Genomic_DNA"/>
</dbReference>
<keyword evidence="3" id="KW-0255">Endonuclease</keyword>
<comment type="caution">
    <text evidence="3">The sequence shown here is derived from an EMBL/GenBank/DDBJ whole genome shotgun (WGS) entry which is preliminary data.</text>
</comment>
<gene>
    <name evidence="3" type="ORF">H9913_08295</name>
</gene>
<reference evidence="3" key="2">
    <citation type="submission" date="2021-04" db="EMBL/GenBank/DDBJ databases">
        <authorList>
            <person name="Gilroy R."/>
        </authorList>
    </citation>
    <scope>NUCLEOTIDE SEQUENCE</scope>
    <source>
        <strain evidence="3">ChiW19-6364</strain>
    </source>
</reference>
<evidence type="ECO:0000259" key="1">
    <source>
        <dbReference type="Pfam" id="PF03235"/>
    </source>
</evidence>
<dbReference type="AlphaFoldDB" id="A0A9D2RAG1"/>
<dbReference type="Proteomes" id="UP000823850">
    <property type="component" value="Unassembled WGS sequence"/>
</dbReference>
<name>A0A9D2RAG1_9FIRM</name>
<protein>
    <submittedName>
        <fullName evidence="3">DUF262 domain-containing HNH endonuclease family protein</fullName>
    </submittedName>
</protein>
<organism evidence="3 4">
    <name type="scientific">Candidatus Blautia stercoripullorum</name>
    <dbReference type="NCBI Taxonomy" id="2838502"/>
    <lineage>
        <taxon>Bacteria</taxon>
        <taxon>Bacillati</taxon>
        <taxon>Bacillota</taxon>
        <taxon>Clostridia</taxon>
        <taxon>Lachnospirales</taxon>
        <taxon>Lachnospiraceae</taxon>
        <taxon>Blautia</taxon>
    </lineage>
</organism>
<feature type="domain" description="GmrSD restriction endonucleases C-terminal" evidence="2">
    <location>
        <begin position="422"/>
        <end position="563"/>
    </location>
</feature>
<dbReference type="Pfam" id="PF03235">
    <property type="entry name" value="GmrSD_N"/>
    <property type="match status" value="1"/>
</dbReference>